<dbReference type="AlphaFoldDB" id="A0AAF3FHI8"/>
<evidence type="ECO:0000313" key="3">
    <source>
        <dbReference type="WBParaSite" id="MBELARI_LOCUS6095"/>
    </source>
</evidence>
<feature type="region of interest" description="Disordered" evidence="1">
    <location>
        <begin position="435"/>
        <end position="466"/>
    </location>
</feature>
<sequence>MNRALGEGKVTKLVKKYAYIQDDRLGKVYFPLEAARITIDCVDLREKFNENDIVIFTAQKQASTTNDCQYAASSVIKKKDLIHCYGKITETFDKFCYVDVKKFGKVFVPYSARTEAGKPWLGRGAEKGKTCSIRIFRQPDINTCKYVAFGWKNFVTLHFSISRITTDSTRLQIGCIVRYADANDCLIYSAQTGLARLPANMVRPWMYLGGWLKYDISRDPNSLTNGDPSKSLTTWIVRDPVDLGMLFEVEEDQMDGSRLQLSLNCVVNRVSISNRHAWLWNDFIGRIYVPPGCFRHSLRPMECAKARVVYTGAFDDVPWSALHLEVIGPNDEIRQTNAQLLLTDDNWSITHVQSQQGTFFGFMENPKYGSAFIAWTDLAEGEAVPAKEQRCRATVFKQHREKKHQWRAVLVAPLEDKAASYPLHVHSGVLQIPRPFRAPQQPNTPSPPPPPVQQQPIGTRTSQDRSMASLLRMSSPPGVMGLPMELGLLVKPQSNSTSPITAAKIINGHRAQRLPSLQQICPGSMTGVTNSGVSSSASLPSSSVPTPSITSPSQHLSSEDGSDTFSENHEIDILAAQFGESAFRLRDEFSHWLPPSSVNPPSFMPLSFAPTSSATSPAAAPVPKVDVGTQTDMICEQRVLRDIMQNRELLMKVFEAFPTHMDVILNMKWQTTTS</sequence>
<feature type="compositionally biased region" description="Low complexity" evidence="1">
    <location>
        <begin position="531"/>
        <end position="553"/>
    </location>
</feature>
<feature type="compositionally biased region" description="Pro residues" evidence="1">
    <location>
        <begin position="442"/>
        <end position="453"/>
    </location>
</feature>
<accession>A0AAF3FHI8</accession>
<feature type="region of interest" description="Disordered" evidence="1">
    <location>
        <begin position="523"/>
        <end position="565"/>
    </location>
</feature>
<feature type="compositionally biased region" description="Polar residues" evidence="1">
    <location>
        <begin position="457"/>
        <end position="466"/>
    </location>
</feature>
<organism evidence="2 3">
    <name type="scientific">Mesorhabditis belari</name>
    <dbReference type="NCBI Taxonomy" id="2138241"/>
    <lineage>
        <taxon>Eukaryota</taxon>
        <taxon>Metazoa</taxon>
        <taxon>Ecdysozoa</taxon>
        <taxon>Nematoda</taxon>
        <taxon>Chromadorea</taxon>
        <taxon>Rhabditida</taxon>
        <taxon>Rhabditina</taxon>
        <taxon>Rhabditomorpha</taxon>
        <taxon>Rhabditoidea</taxon>
        <taxon>Rhabditidae</taxon>
        <taxon>Mesorhabditinae</taxon>
        <taxon>Mesorhabditis</taxon>
    </lineage>
</organism>
<keyword evidence="2" id="KW-1185">Reference proteome</keyword>
<dbReference type="WBParaSite" id="MBELARI_LOCUS6095">
    <property type="protein sequence ID" value="MBELARI_LOCUS6095"/>
    <property type="gene ID" value="MBELARI_LOCUS6095"/>
</dbReference>
<dbReference type="Proteomes" id="UP000887575">
    <property type="component" value="Unassembled WGS sequence"/>
</dbReference>
<reference evidence="3" key="1">
    <citation type="submission" date="2024-02" db="UniProtKB">
        <authorList>
            <consortium name="WormBaseParasite"/>
        </authorList>
    </citation>
    <scope>IDENTIFICATION</scope>
</reference>
<name>A0AAF3FHI8_9BILA</name>
<evidence type="ECO:0000313" key="2">
    <source>
        <dbReference type="Proteomes" id="UP000887575"/>
    </source>
</evidence>
<evidence type="ECO:0000256" key="1">
    <source>
        <dbReference type="SAM" id="MobiDB-lite"/>
    </source>
</evidence>
<proteinExistence type="predicted"/>
<protein>
    <submittedName>
        <fullName evidence="3">Uncharacterized protein</fullName>
    </submittedName>
</protein>